<dbReference type="Pfam" id="PF14054">
    <property type="entry name" value="DUF4249"/>
    <property type="match status" value="1"/>
</dbReference>
<evidence type="ECO:0000256" key="2">
    <source>
        <dbReference type="SAM" id="SignalP"/>
    </source>
</evidence>
<dbReference type="Proteomes" id="UP001500582">
    <property type="component" value="Unassembled WGS sequence"/>
</dbReference>
<keyword evidence="4" id="KW-1185">Reference proteome</keyword>
<dbReference type="PROSITE" id="PS51257">
    <property type="entry name" value="PROKAR_LIPOPROTEIN"/>
    <property type="match status" value="1"/>
</dbReference>
<dbReference type="EMBL" id="BAABFT010000003">
    <property type="protein sequence ID" value="GAA4316291.1"/>
    <property type="molecule type" value="Genomic_DNA"/>
</dbReference>
<proteinExistence type="predicted"/>
<feature type="region of interest" description="Disordered" evidence="1">
    <location>
        <begin position="232"/>
        <end position="254"/>
    </location>
</feature>
<name>A0ABP8G334_9SPHI</name>
<reference evidence="4" key="1">
    <citation type="journal article" date="2019" name="Int. J. Syst. Evol. Microbiol.">
        <title>The Global Catalogue of Microorganisms (GCM) 10K type strain sequencing project: providing services to taxonomists for standard genome sequencing and annotation.</title>
        <authorList>
            <consortium name="The Broad Institute Genomics Platform"/>
            <consortium name="The Broad Institute Genome Sequencing Center for Infectious Disease"/>
            <person name="Wu L."/>
            <person name="Ma J."/>
        </authorList>
    </citation>
    <scope>NUCLEOTIDE SEQUENCE [LARGE SCALE GENOMIC DNA]</scope>
    <source>
        <strain evidence="4">JCM 17705</strain>
    </source>
</reference>
<sequence>MLNKIYTLLLLATGSLLLASCEKVIDVDIKTPPNQLVIEGNITDQLDLQTIKITQSVPYTDSNVYPPVQNADVSVTTNDGVVLHFKESTPGNYTFGPYKGIPGKTYTLRVVIETAIYTASSTMPAPVRADSLSIVNLKFGSSLRKIVAVHYQDPETTTNQYRFIMKVNNTLTRRVYADNDRLTNGNNVKEQLFYGSDDDNEELDTNDEVEVEMQCIDNDIFKYWYTLSQQTQNGPGGGVTPGNPPSNINNNSLGYFSAHTTQTKTITVQ</sequence>
<evidence type="ECO:0000313" key="4">
    <source>
        <dbReference type="Proteomes" id="UP001500582"/>
    </source>
</evidence>
<evidence type="ECO:0000313" key="3">
    <source>
        <dbReference type="EMBL" id="GAA4316291.1"/>
    </source>
</evidence>
<feature type="signal peptide" evidence="2">
    <location>
        <begin position="1"/>
        <end position="19"/>
    </location>
</feature>
<feature type="chain" id="PRO_5045203381" description="DUF4249 domain-containing protein" evidence="2">
    <location>
        <begin position="20"/>
        <end position="269"/>
    </location>
</feature>
<gene>
    <name evidence="3" type="ORF">GCM10023149_13150</name>
</gene>
<accession>A0ABP8G334</accession>
<organism evidence="3 4">
    <name type="scientific">Mucilaginibacter gynuensis</name>
    <dbReference type="NCBI Taxonomy" id="1302236"/>
    <lineage>
        <taxon>Bacteria</taxon>
        <taxon>Pseudomonadati</taxon>
        <taxon>Bacteroidota</taxon>
        <taxon>Sphingobacteriia</taxon>
        <taxon>Sphingobacteriales</taxon>
        <taxon>Sphingobacteriaceae</taxon>
        <taxon>Mucilaginibacter</taxon>
    </lineage>
</organism>
<dbReference type="RefSeq" id="WP_345210219.1">
    <property type="nucleotide sequence ID" value="NZ_BAABFT010000003.1"/>
</dbReference>
<comment type="caution">
    <text evidence="3">The sequence shown here is derived from an EMBL/GenBank/DDBJ whole genome shotgun (WGS) entry which is preliminary data.</text>
</comment>
<keyword evidence="2" id="KW-0732">Signal</keyword>
<protein>
    <recommendedName>
        <fullName evidence="5">DUF4249 domain-containing protein</fullName>
    </recommendedName>
</protein>
<dbReference type="InterPro" id="IPR025345">
    <property type="entry name" value="DUF4249"/>
</dbReference>
<evidence type="ECO:0008006" key="5">
    <source>
        <dbReference type="Google" id="ProtNLM"/>
    </source>
</evidence>
<evidence type="ECO:0000256" key="1">
    <source>
        <dbReference type="SAM" id="MobiDB-lite"/>
    </source>
</evidence>